<name>A0A1D9M9G8_9RHOB</name>
<gene>
    <name evidence="1" type="ORF">LPB142_03550</name>
</gene>
<dbReference type="STRING" id="1850250.LPB142_03550"/>
<dbReference type="AlphaFoldDB" id="A0A1D9M9G8"/>
<dbReference type="KEGG" id="rhp:LPB142_03550"/>
<organism evidence="1 2">
    <name type="scientific">Rhodobacter xanthinilyticus</name>
    <dbReference type="NCBI Taxonomy" id="1850250"/>
    <lineage>
        <taxon>Bacteria</taxon>
        <taxon>Pseudomonadati</taxon>
        <taxon>Pseudomonadota</taxon>
        <taxon>Alphaproteobacteria</taxon>
        <taxon>Rhodobacterales</taxon>
        <taxon>Rhodobacter group</taxon>
        <taxon>Rhodobacter</taxon>
    </lineage>
</organism>
<sequence length="94" mass="10331">MEPGEGWRALVREMVAHWPDVAPLEIGFSLVAAAAAIEANFSAESPAREGAEIGYRLAALVSVDFYAMQLLGLARTRAADFLAYWEQDPFFARL</sequence>
<reference evidence="1 2" key="1">
    <citation type="submission" date="2016-10" db="EMBL/GenBank/DDBJ databases">
        <title>Rhodobacter sp. LPB0142, isolated from sea water.</title>
        <authorList>
            <person name="Kim E."/>
            <person name="Yi H."/>
        </authorList>
    </citation>
    <scope>NUCLEOTIDE SEQUENCE [LARGE SCALE GENOMIC DNA]</scope>
    <source>
        <strain evidence="1 2">LPB0142</strain>
    </source>
</reference>
<evidence type="ECO:0000313" key="1">
    <source>
        <dbReference type="EMBL" id="AOZ68502.1"/>
    </source>
</evidence>
<dbReference type="Proteomes" id="UP000176562">
    <property type="component" value="Chromosome"/>
</dbReference>
<protein>
    <submittedName>
        <fullName evidence="1">Uncharacterized protein</fullName>
    </submittedName>
</protein>
<keyword evidence="2" id="KW-1185">Reference proteome</keyword>
<accession>A0A1D9M9G8</accession>
<dbReference type="EMBL" id="CP017781">
    <property type="protein sequence ID" value="AOZ68502.1"/>
    <property type="molecule type" value="Genomic_DNA"/>
</dbReference>
<proteinExistence type="predicted"/>
<evidence type="ECO:0000313" key="2">
    <source>
        <dbReference type="Proteomes" id="UP000176562"/>
    </source>
</evidence>